<dbReference type="EMBL" id="JBHRTL010000004">
    <property type="protein sequence ID" value="MFC3154347.1"/>
    <property type="molecule type" value="Genomic_DNA"/>
</dbReference>
<accession>A0ABV7HSP5</accession>
<reference evidence="2" key="1">
    <citation type="journal article" date="2019" name="Int. J. Syst. Evol. Microbiol.">
        <title>The Global Catalogue of Microorganisms (GCM) 10K type strain sequencing project: providing services to taxonomists for standard genome sequencing and annotation.</title>
        <authorList>
            <consortium name="The Broad Institute Genomics Platform"/>
            <consortium name="The Broad Institute Genome Sequencing Center for Infectious Disease"/>
            <person name="Wu L."/>
            <person name="Ma J."/>
        </authorList>
    </citation>
    <scope>NUCLEOTIDE SEQUENCE [LARGE SCALE GENOMIC DNA]</scope>
    <source>
        <strain evidence="2">KCTC 52141</strain>
    </source>
</reference>
<proteinExistence type="predicted"/>
<protein>
    <submittedName>
        <fullName evidence="1">Uncharacterized protein</fullName>
    </submittedName>
</protein>
<evidence type="ECO:0000313" key="2">
    <source>
        <dbReference type="Proteomes" id="UP001595548"/>
    </source>
</evidence>
<comment type="caution">
    <text evidence="1">The sequence shown here is derived from an EMBL/GenBank/DDBJ whole genome shotgun (WGS) entry which is preliminary data.</text>
</comment>
<evidence type="ECO:0000313" key="1">
    <source>
        <dbReference type="EMBL" id="MFC3154347.1"/>
    </source>
</evidence>
<sequence>MLSIPSFIGSGKIYEDNHIKSTKGLRNFYDFETDKKTDSMPSVSLFLSKNSIRIQKTLDASINDYDRSGRLTVEGDGGIPGEKLWASASAQSFLLGQTSRTMGAESFLGMLSGVVAMGCSNMATFTTLFGSLDLSKSLVRYYPFLSALVFYKL</sequence>
<organism evidence="1 2">
    <name type="scientific">Gilvimarinus japonicus</name>
    <dbReference type="NCBI Taxonomy" id="1796469"/>
    <lineage>
        <taxon>Bacteria</taxon>
        <taxon>Pseudomonadati</taxon>
        <taxon>Pseudomonadota</taxon>
        <taxon>Gammaproteobacteria</taxon>
        <taxon>Cellvibrionales</taxon>
        <taxon>Cellvibrionaceae</taxon>
        <taxon>Gilvimarinus</taxon>
    </lineage>
</organism>
<dbReference type="RefSeq" id="WP_382414555.1">
    <property type="nucleotide sequence ID" value="NZ_AP031500.1"/>
</dbReference>
<keyword evidence="2" id="KW-1185">Reference proteome</keyword>
<gene>
    <name evidence="1" type="ORF">ACFOEB_03960</name>
</gene>
<dbReference type="Proteomes" id="UP001595548">
    <property type="component" value="Unassembled WGS sequence"/>
</dbReference>
<name>A0ABV7HSP5_9GAMM</name>